<keyword evidence="3" id="KW-0653">Protein transport</keyword>
<organism evidence="6 7">
    <name type="scientific">Ilex paraguariensis</name>
    <name type="common">yerba mate</name>
    <dbReference type="NCBI Taxonomy" id="185542"/>
    <lineage>
        <taxon>Eukaryota</taxon>
        <taxon>Viridiplantae</taxon>
        <taxon>Streptophyta</taxon>
        <taxon>Embryophyta</taxon>
        <taxon>Tracheophyta</taxon>
        <taxon>Spermatophyta</taxon>
        <taxon>Magnoliopsida</taxon>
        <taxon>eudicotyledons</taxon>
        <taxon>Gunneridae</taxon>
        <taxon>Pentapetalae</taxon>
        <taxon>asterids</taxon>
        <taxon>campanulids</taxon>
        <taxon>Aquifoliales</taxon>
        <taxon>Aquifoliaceae</taxon>
        <taxon>Ilex</taxon>
    </lineage>
</organism>
<dbReference type="EMBL" id="CAUOFW020001478">
    <property type="protein sequence ID" value="CAK9145340.1"/>
    <property type="molecule type" value="Genomic_DNA"/>
</dbReference>
<comment type="caution">
    <text evidence="6">The sequence shown here is derived from an EMBL/GenBank/DDBJ whole genome shotgun (WGS) entry which is preliminary data.</text>
</comment>
<evidence type="ECO:0000313" key="7">
    <source>
        <dbReference type="Proteomes" id="UP001642360"/>
    </source>
</evidence>
<dbReference type="GO" id="GO:0015031">
    <property type="term" value="P:protein transport"/>
    <property type="evidence" value="ECO:0007669"/>
    <property type="project" value="UniProtKB-KW"/>
</dbReference>
<dbReference type="Proteomes" id="UP001642360">
    <property type="component" value="Unassembled WGS sequence"/>
</dbReference>
<feature type="compositionally biased region" description="Low complexity" evidence="4">
    <location>
        <begin position="10"/>
        <end position="27"/>
    </location>
</feature>
<evidence type="ECO:0000256" key="4">
    <source>
        <dbReference type="SAM" id="MobiDB-lite"/>
    </source>
</evidence>
<proteinExistence type="inferred from homology"/>
<name>A0ABC8RK40_9AQUA</name>
<keyword evidence="2 3" id="KW-0813">Transport</keyword>
<dbReference type="PANTHER" id="PTHR12542">
    <property type="entry name" value="EXOCYST COMPLEX PROTEIN EXO70"/>
    <property type="match status" value="1"/>
</dbReference>
<evidence type="ECO:0000256" key="2">
    <source>
        <dbReference type="ARBA" id="ARBA00022448"/>
    </source>
</evidence>
<gene>
    <name evidence="6" type="ORF">ILEXP_LOCUS13145</name>
</gene>
<dbReference type="FunFam" id="1.20.1280.170:FF:000003">
    <property type="entry name" value="Exocyst subunit Exo70 family protein"/>
    <property type="match status" value="1"/>
</dbReference>
<reference evidence="6 7" key="1">
    <citation type="submission" date="2024-02" db="EMBL/GenBank/DDBJ databases">
        <authorList>
            <person name="Vignale AGUSTIN F."/>
            <person name="Sosa J E."/>
            <person name="Modenutti C."/>
        </authorList>
    </citation>
    <scope>NUCLEOTIDE SEQUENCE [LARGE SCALE GENOMIC DNA]</scope>
</reference>
<evidence type="ECO:0000313" key="6">
    <source>
        <dbReference type="EMBL" id="CAK9145340.1"/>
    </source>
</evidence>
<dbReference type="SUPFAM" id="SSF74788">
    <property type="entry name" value="Cullin repeat-like"/>
    <property type="match status" value="1"/>
</dbReference>
<accession>A0ABC8RK40</accession>
<dbReference type="InterPro" id="IPR046364">
    <property type="entry name" value="Exo70_C"/>
</dbReference>
<comment type="similarity">
    <text evidence="1 3">Belongs to the EXO70 family.</text>
</comment>
<feature type="region of interest" description="Disordered" evidence="4">
    <location>
        <begin position="10"/>
        <end position="34"/>
    </location>
</feature>
<evidence type="ECO:0000256" key="1">
    <source>
        <dbReference type="ARBA" id="ARBA00006756"/>
    </source>
</evidence>
<evidence type="ECO:0000259" key="5">
    <source>
        <dbReference type="Pfam" id="PF03081"/>
    </source>
</evidence>
<keyword evidence="7" id="KW-1185">Reference proteome</keyword>
<sequence>MPYKGMRNLLFSPKRSPSSSNFLSPSRTELPNSTPRRLFSDAIMDRTLEVAGSIIMKWNPDTSTFANVTSLFYENRGEANDFIKNVNDLQRAMHFLASENSGSEKLVRAQNLMQIAMKRLQKEFYQILSMNRAYLDPELVSARSSVASTRSSTSDYEDEDGDIGPEDDIKIAGDSISEVEDVSNMAMVDLRSIAECMISSGYGKECVKIYKIIRKSIVDEGIYRLGVEKLSSSHLRKMDWEVLEQRIKNWLNAVRIAIKTLFNGERILCDHVFASSELIRGSVYTEIIKEGASILFEFPENVARNSKKSPERVFRTLDMYTTIANHWPEIESIFSFESTSDIRSQALTSLVKLSESVRTSLIEFESAIQKNSSKSLVAGAGIHALTTDAMHYLSLLGDYSNILADILADLPLPVKSSLPESYFDVSDSEDFPLPAISLRFAWLILVLLCKLDGKAKHYKDDSLSYLFLANNLNYIVSKVRKSNMKYLLGDDWLTKHETKVKQFALNYERIAWSRVVGSLPEDPTAVKSPEDVKECFKRFNSLFDQAYKKQFVCIVPDCKLRDEIKVSLARKLVGVYREFYGVHRLVIGRERDLALEVKYTPEDVGNYLSDLFFGKTLSGSSSSFSMSTSQLRPR</sequence>
<keyword evidence="3" id="KW-0268">Exocytosis</keyword>
<dbReference type="Pfam" id="PF03081">
    <property type="entry name" value="Exo70_C"/>
    <property type="match status" value="1"/>
</dbReference>
<dbReference type="GO" id="GO:0005737">
    <property type="term" value="C:cytoplasm"/>
    <property type="evidence" value="ECO:0007669"/>
    <property type="project" value="UniProtKB-ARBA"/>
</dbReference>
<feature type="domain" description="Exocyst complex subunit Exo70 C-terminal" evidence="5">
    <location>
        <begin position="248"/>
        <end position="610"/>
    </location>
</feature>
<evidence type="ECO:0000256" key="3">
    <source>
        <dbReference type="RuleBase" id="RU365026"/>
    </source>
</evidence>
<dbReference type="InterPro" id="IPR004140">
    <property type="entry name" value="Exo70"/>
</dbReference>
<comment type="function">
    <text evidence="3">Component of the exocyst complex.</text>
</comment>
<dbReference type="AlphaFoldDB" id="A0ABC8RK40"/>
<dbReference type="Gene3D" id="1.20.1280.170">
    <property type="entry name" value="Exocyst complex component Exo70"/>
    <property type="match status" value="1"/>
</dbReference>
<protein>
    <recommendedName>
        <fullName evidence="3">Exocyst subunit Exo70 family protein</fullName>
    </recommendedName>
</protein>
<dbReference type="PANTHER" id="PTHR12542:SF38">
    <property type="entry name" value="EXOCYST SUBUNIT EXO70 FAMILY PROTEIN"/>
    <property type="match status" value="1"/>
</dbReference>
<dbReference type="Pfam" id="PF20669">
    <property type="entry name" value="Exo70_N"/>
    <property type="match status" value="1"/>
</dbReference>
<dbReference type="InterPro" id="IPR016159">
    <property type="entry name" value="Cullin_repeat-like_dom_sf"/>
</dbReference>
<dbReference type="GO" id="GO:0006887">
    <property type="term" value="P:exocytosis"/>
    <property type="evidence" value="ECO:0007669"/>
    <property type="project" value="UniProtKB-KW"/>
</dbReference>